<dbReference type="Proteomes" id="UP000594638">
    <property type="component" value="Unassembled WGS sequence"/>
</dbReference>
<name>A0A8S0QNE4_OLEEU</name>
<comment type="caution">
    <text evidence="1">The sequence shown here is derived from an EMBL/GenBank/DDBJ whole genome shotgun (WGS) entry which is preliminary data.</text>
</comment>
<dbReference type="Gramene" id="OE9A024466T1">
    <property type="protein sequence ID" value="OE9A024466C1"/>
    <property type="gene ID" value="OE9A024466"/>
</dbReference>
<keyword evidence="2" id="KW-1185">Reference proteome</keyword>
<dbReference type="AlphaFoldDB" id="A0A8S0QNE4"/>
<reference evidence="1 2" key="1">
    <citation type="submission" date="2019-12" db="EMBL/GenBank/DDBJ databases">
        <authorList>
            <person name="Alioto T."/>
            <person name="Alioto T."/>
            <person name="Gomez Garrido J."/>
        </authorList>
    </citation>
    <scope>NUCLEOTIDE SEQUENCE [LARGE SCALE GENOMIC DNA]</scope>
</reference>
<dbReference type="EMBL" id="CACTIH010001911">
    <property type="protein sequence ID" value="CAA2968495.1"/>
    <property type="molecule type" value="Genomic_DNA"/>
</dbReference>
<organism evidence="1 2">
    <name type="scientific">Olea europaea subsp. europaea</name>
    <dbReference type="NCBI Taxonomy" id="158383"/>
    <lineage>
        <taxon>Eukaryota</taxon>
        <taxon>Viridiplantae</taxon>
        <taxon>Streptophyta</taxon>
        <taxon>Embryophyta</taxon>
        <taxon>Tracheophyta</taxon>
        <taxon>Spermatophyta</taxon>
        <taxon>Magnoliopsida</taxon>
        <taxon>eudicotyledons</taxon>
        <taxon>Gunneridae</taxon>
        <taxon>Pentapetalae</taxon>
        <taxon>asterids</taxon>
        <taxon>lamiids</taxon>
        <taxon>Lamiales</taxon>
        <taxon>Oleaceae</taxon>
        <taxon>Oleeae</taxon>
        <taxon>Olea</taxon>
    </lineage>
</organism>
<proteinExistence type="predicted"/>
<protein>
    <submittedName>
        <fullName evidence="1">Uncharacterized protein</fullName>
    </submittedName>
</protein>
<evidence type="ECO:0000313" key="1">
    <source>
        <dbReference type="EMBL" id="CAA2968495.1"/>
    </source>
</evidence>
<gene>
    <name evidence="1" type="ORF">OLEA9_A024466</name>
</gene>
<sequence>MSSRSWKPSPESTVNDAVAIYCYAIWRWCSLSIALLTKSCLSITLRAAMSPFIALSCAIDAANGIVPQCSRSIGTVEVVMMCGCGFSDSGFGDVVVVIGFGRL</sequence>
<accession>A0A8S0QNE4</accession>
<evidence type="ECO:0000313" key="2">
    <source>
        <dbReference type="Proteomes" id="UP000594638"/>
    </source>
</evidence>